<dbReference type="Proteomes" id="UP000194873">
    <property type="component" value="Unassembled WGS sequence"/>
</dbReference>
<dbReference type="SUPFAM" id="SSF46689">
    <property type="entry name" value="Homeodomain-like"/>
    <property type="match status" value="1"/>
</dbReference>
<evidence type="ECO:0000313" key="7">
    <source>
        <dbReference type="Proteomes" id="UP000194873"/>
    </source>
</evidence>
<keyword evidence="1" id="KW-0805">Transcription regulation</keyword>
<dbReference type="AlphaFoldDB" id="A0A243WBB1"/>
<feature type="DNA-binding region" description="H-T-H motif" evidence="4">
    <location>
        <begin position="29"/>
        <end position="48"/>
    </location>
</feature>
<evidence type="ECO:0000256" key="2">
    <source>
        <dbReference type="ARBA" id="ARBA00023125"/>
    </source>
</evidence>
<dbReference type="InterPro" id="IPR036271">
    <property type="entry name" value="Tet_transcr_reg_TetR-rel_C_sf"/>
</dbReference>
<name>A0A243WBB1_9BACT</name>
<dbReference type="InterPro" id="IPR001647">
    <property type="entry name" value="HTH_TetR"/>
</dbReference>
<evidence type="ECO:0000313" key="6">
    <source>
        <dbReference type="EMBL" id="OUJ72891.1"/>
    </source>
</evidence>
<dbReference type="InterPro" id="IPR009057">
    <property type="entry name" value="Homeodomain-like_sf"/>
</dbReference>
<dbReference type="GO" id="GO:0003677">
    <property type="term" value="F:DNA binding"/>
    <property type="evidence" value="ECO:0007669"/>
    <property type="project" value="UniProtKB-UniRule"/>
</dbReference>
<dbReference type="Gene3D" id="1.10.10.60">
    <property type="entry name" value="Homeodomain-like"/>
    <property type="match status" value="1"/>
</dbReference>
<proteinExistence type="predicted"/>
<dbReference type="InterPro" id="IPR011075">
    <property type="entry name" value="TetR_C"/>
</dbReference>
<keyword evidence="3" id="KW-0804">Transcription</keyword>
<organism evidence="6 7">
    <name type="scientific">Hymenobacter crusticola</name>
    <dbReference type="NCBI Taxonomy" id="1770526"/>
    <lineage>
        <taxon>Bacteria</taxon>
        <taxon>Pseudomonadati</taxon>
        <taxon>Bacteroidota</taxon>
        <taxon>Cytophagia</taxon>
        <taxon>Cytophagales</taxon>
        <taxon>Hymenobacteraceae</taxon>
        <taxon>Hymenobacter</taxon>
    </lineage>
</organism>
<dbReference type="PANTHER" id="PTHR47506">
    <property type="entry name" value="TRANSCRIPTIONAL REGULATORY PROTEIN"/>
    <property type="match status" value="1"/>
</dbReference>
<gene>
    <name evidence="6" type="ORF">BXP70_16435</name>
</gene>
<dbReference type="PANTHER" id="PTHR47506:SF1">
    <property type="entry name" value="HTH-TYPE TRANSCRIPTIONAL REGULATOR YJDC"/>
    <property type="match status" value="1"/>
</dbReference>
<accession>A0A243WBB1</accession>
<dbReference type="OrthoDB" id="9795242at2"/>
<evidence type="ECO:0000256" key="1">
    <source>
        <dbReference type="ARBA" id="ARBA00023015"/>
    </source>
</evidence>
<keyword evidence="2 4" id="KW-0238">DNA-binding</keyword>
<sequence>MARNVEFNEAEAIQKAMRVFWEKGYHGASLRDLTTAMQINSSSLYNTIGDKEELFVRCVQHYTDLRKQDWQLRLASERPALEVLVEYIQCAVDIIIAEENSCLAIKAAFEMATSDERVRAILKADSEYGEAFLRELLRKAVAQGAIQTEESPELLADYFNSTWKGWHESYILHKDPIRIKKMAQYFIKQIGK</sequence>
<dbReference type="PROSITE" id="PS50977">
    <property type="entry name" value="HTH_TETR_2"/>
    <property type="match status" value="1"/>
</dbReference>
<dbReference type="EMBL" id="MTSE01000008">
    <property type="protein sequence ID" value="OUJ72891.1"/>
    <property type="molecule type" value="Genomic_DNA"/>
</dbReference>
<dbReference type="SUPFAM" id="SSF48498">
    <property type="entry name" value="Tetracyclin repressor-like, C-terminal domain"/>
    <property type="match status" value="1"/>
</dbReference>
<dbReference type="RefSeq" id="WP_086595180.1">
    <property type="nucleotide sequence ID" value="NZ_MTSE01000008.1"/>
</dbReference>
<dbReference type="Pfam" id="PF00440">
    <property type="entry name" value="TetR_N"/>
    <property type="match status" value="1"/>
</dbReference>
<protein>
    <submittedName>
        <fullName evidence="6">TetR family transcriptional regulator</fullName>
    </submittedName>
</protein>
<evidence type="ECO:0000256" key="3">
    <source>
        <dbReference type="ARBA" id="ARBA00023163"/>
    </source>
</evidence>
<reference evidence="6 7" key="1">
    <citation type="submission" date="2017-01" db="EMBL/GenBank/DDBJ databases">
        <title>A new Hymenobacter.</title>
        <authorList>
            <person name="Liang Y."/>
            <person name="Feng F."/>
        </authorList>
    </citation>
    <scope>NUCLEOTIDE SEQUENCE [LARGE SCALE GENOMIC DNA]</scope>
    <source>
        <strain evidence="6">MIMBbqt21</strain>
    </source>
</reference>
<evidence type="ECO:0000256" key="4">
    <source>
        <dbReference type="PROSITE-ProRule" id="PRU00335"/>
    </source>
</evidence>
<keyword evidence="7" id="KW-1185">Reference proteome</keyword>
<feature type="domain" description="HTH tetR-type" evidence="5">
    <location>
        <begin position="6"/>
        <end position="66"/>
    </location>
</feature>
<comment type="caution">
    <text evidence="6">The sequence shown here is derived from an EMBL/GenBank/DDBJ whole genome shotgun (WGS) entry which is preliminary data.</text>
</comment>
<dbReference type="Gene3D" id="1.10.357.10">
    <property type="entry name" value="Tetracycline Repressor, domain 2"/>
    <property type="match status" value="1"/>
</dbReference>
<dbReference type="Pfam" id="PF16925">
    <property type="entry name" value="TetR_C_13"/>
    <property type="match status" value="1"/>
</dbReference>
<evidence type="ECO:0000259" key="5">
    <source>
        <dbReference type="PROSITE" id="PS50977"/>
    </source>
</evidence>